<dbReference type="PANTHER" id="PTHR30616">
    <property type="entry name" value="UNCHARACTERIZED PROTEIN YFIH"/>
    <property type="match status" value="1"/>
</dbReference>
<comment type="catalytic activity">
    <reaction evidence="9">
        <text>S-methyl-5'-thioadenosine + phosphate = 5-(methylsulfanyl)-alpha-D-ribose 1-phosphate + adenine</text>
        <dbReference type="Rhea" id="RHEA:11852"/>
        <dbReference type="ChEBI" id="CHEBI:16708"/>
        <dbReference type="ChEBI" id="CHEBI:17509"/>
        <dbReference type="ChEBI" id="CHEBI:43474"/>
        <dbReference type="ChEBI" id="CHEBI:58533"/>
        <dbReference type="EC" id="2.4.2.28"/>
    </reaction>
    <physiologicalReaction direction="left-to-right" evidence="9">
        <dbReference type="Rhea" id="RHEA:11853"/>
    </physiologicalReaction>
</comment>
<keyword evidence="5" id="KW-0378">Hydrolase</keyword>
<sequence>MNSDAFIDIAFNSANVVAFTTTIHHPEGIAKSGDFGAFNLGLHVGDDANIVNHNRATLLSKLPAQSQIQWLNQVHGIELAQISTPSTNPITADGQLTSTKGAALAIMTADCLPVLLAAKSGDEIAALHCGWRPLAAGLIEKTIEQMKTSASDIQAWLGPCISKQHFEVGQDVLDAFKQQDLNYSSFFQPKSKAGKYLADLQGIARYKLQQLGVKDVTQLARCTYTEEDTFYSYRRQPNTGRMASVICLK</sequence>
<gene>
    <name evidence="11" type="ORF">SAMN05660429_00344</name>
</gene>
<reference evidence="11 12" key="1">
    <citation type="submission" date="2016-10" db="EMBL/GenBank/DDBJ databases">
        <authorList>
            <person name="de Groot N.N."/>
        </authorList>
    </citation>
    <scope>NUCLEOTIDE SEQUENCE [LARGE SCALE GENOMIC DNA]</scope>
    <source>
        <strain evidence="11 12">DSM 19706</strain>
    </source>
</reference>
<evidence type="ECO:0000256" key="1">
    <source>
        <dbReference type="ARBA" id="ARBA00000553"/>
    </source>
</evidence>
<evidence type="ECO:0000256" key="5">
    <source>
        <dbReference type="ARBA" id="ARBA00022801"/>
    </source>
</evidence>
<dbReference type="GO" id="GO:0016787">
    <property type="term" value="F:hydrolase activity"/>
    <property type="evidence" value="ECO:0007669"/>
    <property type="project" value="UniProtKB-KW"/>
</dbReference>
<name>A0A1H9YUW1_THASX</name>
<dbReference type="RefSeq" id="WP_093327154.1">
    <property type="nucleotide sequence ID" value="NZ_AP027363.1"/>
</dbReference>
<dbReference type="InterPro" id="IPR038371">
    <property type="entry name" value="Cu_polyphenol_OxRdtase_sf"/>
</dbReference>
<evidence type="ECO:0000313" key="11">
    <source>
        <dbReference type="EMBL" id="SES72451.1"/>
    </source>
</evidence>
<comment type="catalytic activity">
    <reaction evidence="7">
        <text>adenosine + H2O + H(+) = inosine + NH4(+)</text>
        <dbReference type="Rhea" id="RHEA:24408"/>
        <dbReference type="ChEBI" id="CHEBI:15377"/>
        <dbReference type="ChEBI" id="CHEBI:15378"/>
        <dbReference type="ChEBI" id="CHEBI:16335"/>
        <dbReference type="ChEBI" id="CHEBI:17596"/>
        <dbReference type="ChEBI" id="CHEBI:28938"/>
        <dbReference type="EC" id="3.5.4.4"/>
    </reaction>
    <physiologicalReaction direction="left-to-right" evidence="7">
        <dbReference type="Rhea" id="RHEA:24409"/>
    </physiologicalReaction>
</comment>
<evidence type="ECO:0000256" key="9">
    <source>
        <dbReference type="ARBA" id="ARBA00049893"/>
    </source>
</evidence>
<keyword evidence="12" id="KW-1185">Reference proteome</keyword>
<accession>A0A1H9YUW1</accession>
<dbReference type="AlphaFoldDB" id="A0A1H9YUW1"/>
<dbReference type="STRING" id="349064.SAMN05660429_00344"/>
<comment type="catalytic activity">
    <reaction evidence="1">
        <text>inosine + phosphate = alpha-D-ribose 1-phosphate + hypoxanthine</text>
        <dbReference type="Rhea" id="RHEA:27646"/>
        <dbReference type="ChEBI" id="CHEBI:17368"/>
        <dbReference type="ChEBI" id="CHEBI:17596"/>
        <dbReference type="ChEBI" id="CHEBI:43474"/>
        <dbReference type="ChEBI" id="CHEBI:57720"/>
        <dbReference type="EC" id="2.4.2.1"/>
    </reaction>
    <physiologicalReaction direction="left-to-right" evidence="1">
        <dbReference type="Rhea" id="RHEA:27647"/>
    </physiologicalReaction>
</comment>
<dbReference type="Pfam" id="PF02578">
    <property type="entry name" value="Cu-oxidase_4"/>
    <property type="match status" value="1"/>
</dbReference>
<dbReference type="NCBIfam" id="TIGR00726">
    <property type="entry name" value="peptidoglycan editing factor PgeF"/>
    <property type="match status" value="1"/>
</dbReference>
<comment type="catalytic activity">
    <reaction evidence="8">
        <text>adenosine + phosphate = alpha-D-ribose 1-phosphate + adenine</text>
        <dbReference type="Rhea" id="RHEA:27642"/>
        <dbReference type="ChEBI" id="CHEBI:16335"/>
        <dbReference type="ChEBI" id="CHEBI:16708"/>
        <dbReference type="ChEBI" id="CHEBI:43474"/>
        <dbReference type="ChEBI" id="CHEBI:57720"/>
        <dbReference type="EC" id="2.4.2.1"/>
    </reaction>
    <physiologicalReaction direction="left-to-right" evidence="8">
        <dbReference type="Rhea" id="RHEA:27643"/>
    </physiologicalReaction>
</comment>
<dbReference type="GO" id="GO:0005507">
    <property type="term" value="F:copper ion binding"/>
    <property type="evidence" value="ECO:0007669"/>
    <property type="project" value="TreeGrafter"/>
</dbReference>
<dbReference type="InterPro" id="IPR011324">
    <property type="entry name" value="Cytotoxic_necrot_fac-like_cat"/>
</dbReference>
<dbReference type="CDD" id="cd16833">
    <property type="entry name" value="YfiH"/>
    <property type="match status" value="1"/>
</dbReference>
<evidence type="ECO:0000256" key="7">
    <source>
        <dbReference type="ARBA" id="ARBA00047989"/>
    </source>
</evidence>
<dbReference type="GO" id="GO:0017061">
    <property type="term" value="F:S-methyl-5-thioadenosine phosphorylase activity"/>
    <property type="evidence" value="ECO:0007669"/>
    <property type="project" value="UniProtKB-EC"/>
</dbReference>
<evidence type="ECO:0000256" key="6">
    <source>
        <dbReference type="ARBA" id="ARBA00022833"/>
    </source>
</evidence>
<dbReference type="EMBL" id="FOHK01000001">
    <property type="protein sequence ID" value="SES72451.1"/>
    <property type="molecule type" value="Genomic_DNA"/>
</dbReference>
<keyword evidence="6" id="KW-0862">Zinc</keyword>
<dbReference type="InterPro" id="IPR003730">
    <property type="entry name" value="Cu_polyphenol_OxRdtase"/>
</dbReference>
<dbReference type="Proteomes" id="UP000199308">
    <property type="component" value="Unassembled WGS sequence"/>
</dbReference>
<organism evidence="11 12">
    <name type="scientific">Thalassotalea agarivorans</name>
    <name type="common">Thalassomonas agarivorans</name>
    <dbReference type="NCBI Taxonomy" id="349064"/>
    <lineage>
        <taxon>Bacteria</taxon>
        <taxon>Pseudomonadati</taxon>
        <taxon>Pseudomonadota</taxon>
        <taxon>Gammaproteobacteria</taxon>
        <taxon>Alteromonadales</taxon>
        <taxon>Colwelliaceae</taxon>
        <taxon>Thalassotalea</taxon>
    </lineage>
</organism>
<proteinExistence type="inferred from homology"/>
<evidence type="ECO:0000256" key="2">
    <source>
        <dbReference type="ARBA" id="ARBA00007353"/>
    </source>
</evidence>
<protein>
    <recommendedName>
        <fullName evidence="10">Purine nucleoside phosphorylase</fullName>
    </recommendedName>
</protein>
<dbReference type="SUPFAM" id="SSF64438">
    <property type="entry name" value="CNF1/YfiH-like putative cysteine hydrolases"/>
    <property type="match status" value="1"/>
</dbReference>
<evidence type="ECO:0000256" key="10">
    <source>
        <dbReference type="RuleBase" id="RU361274"/>
    </source>
</evidence>
<comment type="similarity">
    <text evidence="2 10">Belongs to the purine nucleoside phosphorylase YfiH/LACC1 family.</text>
</comment>
<evidence type="ECO:0000256" key="3">
    <source>
        <dbReference type="ARBA" id="ARBA00022679"/>
    </source>
</evidence>
<dbReference type="Gene3D" id="3.60.140.10">
    <property type="entry name" value="CNF1/YfiH-like putative cysteine hydrolases"/>
    <property type="match status" value="1"/>
</dbReference>
<dbReference type="OrthoDB" id="4279at2"/>
<evidence type="ECO:0000256" key="8">
    <source>
        <dbReference type="ARBA" id="ARBA00048968"/>
    </source>
</evidence>
<evidence type="ECO:0000256" key="4">
    <source>
        <dbReference type="ARBA" id="ARBA00022723"/>
    </source>
</evidence>
<keyword evidence="4" id="KW-0479">Metal-binding</keyword>
<dbReference type="PANTHER" id="PTHR30616:SF2">
    <property type="entry name" value="PURINE NUCLEOSIDE PHOSPHORYLASE LACC1"/>
    <property type="match status" value="1"/>
</dbReference>
<evidence type="ECO:0000313" key="12">
    <source>
        <dbReference type="Proteomes" id="UP000199308"/>
    </source>
</evidence>
<keyword evidence="3" id="KW-0808">Transferase</keyword>